<evidence type="ECO:0000313" key="1">
    <source>
        <dbReference type="EMBL" id="WWQ62084.1"/>
    </source>
</evidence>
<reference evidence="1" key="1">
    <citation type="journal article" date="2025" name="Int. J. Syst. Evol. Microbiol.">
        <title>Streptomyces citrinus sp. nov., with yellow diffusible pigment.</title>
        <authorList>
            <person name="He Y."/>
            <person name="Yang E."/>
            <person name="Xu J."/>
            <person name="Sun Y."/>
            <person name="Sun L."/>
        </authorList>
    </citation>
    <scope>NUCLEOTIDE SEQUENCE</scope>
    <source>
        <strain evidence="1">Q6</strain>
    </source>
</reference>
<protein>
    <submittedName>
        <fullName evidence="1">Uncharacterized protein</fullName>
    </submittedName>
</protein>
<proteinExistence type="predicted"/>
<sequence>MGEDGKPDSSDADIDRRFAAIVRDMATDVEPEERAGHTRRAMSAGEVKPMWYLVPLRMICTITFFMTLSTCIAAYGCVMTDARWGTATLISFCVAVGSAVCRRAAKARYDRRDW</sequence>
<accession>A0ACD5A4R5</accession>
<name>A0ACD5A4R5_9ACTN</name>
<dbReference type="Proteomes" id="UP001432251">
    <property type="component" value="Chromosome"/>
</dbReference>
<dbReference type="EMBL" id="CP146022">
    <property type="protein sequence ID" value="WWQ62084.1"/>
    <property type="molecule type" value="Genomic_DNA"/>
</dbReference>
<gene>
    <name evidence="1" type="ORF">V2W30_01000</name>
</gene>
<evidence type="ECO:0000313" key="2">
    <source>
        <dbReference type="Proteomes" id="UP001432251"/>
    </source>
</evidence>
<organism evidence="1 2">
    <name type="scientific">Streptomyces citrinus</name>
    <dbReference type="NCBI Taxonomy" id="3118173"/>
    <lineage>
        <taxon>Bacteria</taxon>
        <taxon>Bacillati</taxon>
        <taxon>Actinomycetota</taxon>
        <taxon>Actinomycetes</taxon>
        <taxon>Kitasatosporales</taxon>
        <taxon>Streptomycetaceae</taxon>
        <taxon>Streptomyces</taxon>
    </lineage>
</organism>
<keyword evidence="2" id="KW-1185">Reference proteome</keyword>